<comment type="caution">
    <text evidence="1">The sequence shown here is derived from an EMBL/GenBank/DDBJ whole genome shotgun (WGS) entry which is preliminary data.</text>
</comment>
<protein>
    <submittedName>
        <fullName evidence="1">Uncharacterized protein</fullName>
    </submittedName>
</protein>
<accession>A0ACB9KJ24</accession>
<sequence>MAVHLYGKKNAQTKSLRNHQNSLTWGGFASGGGCLCFVQSLWFKSIAAMVIFQKRRKHFWITRNFSSFTITPQRFSSLHGLNLSLFKPLKELRGLDLSFNCFHGLFLTEDYRSLPTLKKLETLDLTWNPINLTMLTPLRALTSLKNLIVRSNQIEGNFPFQELSVLQNLKRLDLSYNRFSSSSTAEDLNALPKLKKLKYLDLGSNNFDQKILKYLFALPNLTSLFLDNNGIKGALNDQGLCNMKTLQHLDLSFNNFSGNLDTCLDNLTSLQTLDLANNNLSKSIPSSSIASLASLEYLSLSPNNFEGSFSLSCLANHSRLKVVVLGGMKHNKFQVDTEDPPN</sequence>
<reference evidence="1 2" key="1">
    <citation type="journal article" date="2022" name="DNA Res.">
        <title>Chromosomal-level genome assembly of the orchid tree Bauhinia variegata (Leguminosae; Cercidoideae) supports the allotetraploid origin hypothesis of Bauhinia.</title>
        <authorList>
            <person name="Zhong Y."/>
            <person name="Chen Y."/>
            <person name="Zheng D."/>
            <person name="Pang J."/>
            <person name="Liu Y."/>
            <person name="Luo S."/>
            <person name="Meng S."/>
            <person name="Qian L."/>
            <person name="Wei D."/>
            <person name="Dai S."/>
            <person name="Zhou R."/>
        </authorList>
    </citation>
    <scope>NUCLEOTIDE SEQUENCE [LARGE SCALE GENOMIC DNA]</scope>
    <source>
        <strain evidence="1">BV-YZ2020</strain>
    </source>
</reference>
<proteinExistence type="predicted"/>
<organism evidence="1 2">
    <name type="scientific">Bauhinia variegata</name>
    <name type="common">Purple orchid tree</name>
    <name type="synonym">Phanera variegata</name>
    <dbReference type="NCBI Taxonomy" id="167791"/>
    <lineage>
        <taxon>Eukaryota</taxon>
        <taxon>Viridiplantae</taxon>
        <taxon>Streptophyta</taxon>
        <taxon>Embryophyta</taxon>
        <taxon>Tracheophyta</taxon>
        <taxon>Spermatophyta</taxon>
        <taxon>Magnoliopsida</taxon>
        <taxon>eudicotyledons</taxon>
        <taxon>Gunneridae</taxon>
        <taxon>Pentapetalae</taxon>
        <taxon>rosids</taxon>
        <taxon>fabids</taxon>
        <taxon>Fabales</taxon>
        <taxon>Fabaceae</taxon>
        <taxon>Cercidoideae</taxon>
        <taxon>Cercideae</taxon>
        <taxon>Bauhiniinae</taxon>
        <taxon>Bauhinia</taxon>
    </lineage>
</organism>
<name>A0ACB9KJ24_BAUVA</name>
<dbReference type="Proteomes" id="UP000828941">
    <property type="component" value="Chromosome 14"/>
</dbReference>
<evidence type="ECO:0000313" key="1">
    <source>
        <dbReference type="EMBL" id="KAI4297135.1"/>
    </source>
</evidence>
<gene>
    <name evidence="1" type="ORF">L6164_037039</name>
</gene>
<dbReference type="EMBL" id="CM039439">
    <property type="protein sequence ID" value="KAI4297135.1"/>
    <property type="molecule type" value="Genomic_DNA"/>
</dbReference>
<keyword evidence="2" id="KW-1185">Reference proteome</keyword>
<evidence type="ECO:0000313" key="2">
    <source>
        <dbReference type="Proteomes" id="UP000828941"/>
    </source>
</evidence>